<protein>
    <submittedName>
        <fullName evidence="4">Methylmalonyl-CoA mutase</fullName>
        <ecNumber evidence="4">5.4.99.2</ecNumber>
    </submittedName>
</protein>
<sequence length="584" mass="61045">MTSPEGAVEGGLDEPTGLEPEQGSLELLGPDDDWRPADWEQAAAAVLRKSRRMREEDPDSLVWEKLTRTTLDDIPVTPLGTASLLDDLLTAGRPARAGDWDVRAHLAAGPEKAGNEALLVDLEGGVTSVWVEADADTDLGVLLDGVLVDLAPVVLDAPTAPLAVAEAFVAHVGDTDLPAGTNLGVGATAPADDLVAVARLAAERGVLGVVVDATAVHDRGASDAQELGWSMAAAARVLRVLTEAGMNVDDAAGLVELRYAVTDEQFASIAKLRAARRLWARVLELSGATSGAAQRVHAVTSRPMMSRYDPWVNMLRTTVAAFAAGVGGADAVTVLPFDAPLGRPDAFGRRIARNTSHLLVDEAHVAHVADPAGGSYAVEKLTDDLAVAAWEVLGRLDTPDGPDEQALDEMVARTVERRDQQVATRERPLTGLTEFPNLAEELPEREPYDGWAGVRSYGAAFEAMRDEPPAARVLLATLGPVAAHTARATFATNLLAAGGVAVDVAGPTEGPDDLVAAHDGHTVVCLAGADAAYDEWGRAAAEALRAAGATRVVVAGKPREWADDSCATGVDALAFLTRTREALA</sequence>
<evidence type="ECO:0000256" key="2">
    <source>
        <dbReference type="SAM" id="MobiDB-lite"/>
    </source>
</evidence>
<dbReference type="EC" id="5.4.99.2" evidence="4"/>
<name>A0ABS2MDL2_9ACTN</name>
<comment type="caution">
    <text evidence="4">The sequence shown here is derived from an EMBL/GenBank/DDBJ whole genome shotgun (WGS) entry which is preliminary data.</text>
</comment>
<feature type="region of interest" description="Disordered" evidence="2">
    <location>
        <begin position="1"/>
        <end position="38"/>
    </location>
</feature>
<keyword evidence="4" id="KW-0413">Isomerase</keyword>
<dbReference type="InterPro" id="IPR016176">
    <property type="entry name" value="Cbl-dep_enz_cat"/>
</dbReference>
<proteinExistence type="predicted"/>
<dbReference type="PANTHER" id="PTHR48101">
    <property type="entry name" value="METHYLMALONYL-COA MUTASE, MITOCHONDRIAL-RELATED"/>
    <property type="match status" value="1"/>
</dbReference>
<accession>A0ABS2MDL2</accession>
<dbReference type="InterPro" id="IPR006099">
    <property type="entry name" value="MeMalonylCoA_mutase_a/b_cat"/>
</dbReference>
<dbReference type="Gene3D" id="3.40.50.280">
    <property type="entry name" value="Cobalamin-binding domain"/>
    <property type="match status" value="1"/>
</dbReference>
<dbReference type="GO" id="GO:0004494">
    <property type="term" value="F:methylmalonyl-CoA mutase activity"/>
    <property type="evidence" value="ECO:0007669"/>
    <property type="project" value="UniProtKB-EC"/>
</dbReference>
<dbReference type="Pfam" id="PF01642">
    <property type="entry name" value="MM_CoA_mutase"/>
    <property type="match status" value="1"/>
</dbReference>
<evidence type="ECO:0000256" key="1">
    <source>
        <dbReference type="ARBA" id="ARBA00011870"/>
    </source>
</evidence>
<organism evidence="4 5">
    <name type="scientific">Nocardioides salarius</name>
    <dbReference type="NCBI Taxonomy" id="374513"/>
    <lineage>
        <taxon>Bacteria</taxon>
        <taxon>Bacillati</taxon>
        <taxon>Actinomycetota</taxon>
        <taxon>Actinomycetes</taxon>
        <taxon>Propionibacteriales</taxon>
        <taxon>Nocardioidaceae</taxon>
        <taxon>Nocardioides</taxon>
    </lineage>
</organism>
<evidence type="ECO:0000313" key="4">
    <source>
        <dbReference type="EMBL" id="MBM7509272.1"/>
    </source>
</evidence>
<dbReference type="RefSeq" id="WP_193667052.1">
    <property type="nucleotide sequence ID" value="NZ_JACDTV010000001.1"/>
</dbReference>
<comment type="subunit">
    <text evidence="1">Heterodimer of an alpha and a beta chain.</text>
</comment>
<dbReference type="EMBL" id="JAFBBZ010000001">
    <property type="protein sequence ID" value="MBM7509272.1"/>
    <property type="molecule type" value="Genomic_DNA"/>
</dbReference>
<keyword evidence="5" id="KW-1185">Reference proteome</keyword>
<dbReference type="PANTHER" id="PTHR48101:SF4">
    <property type="entry name" value="METHYLMALONYL-COA MUTASE, MITOCHONDRIAL"/>
    <property type="match status" value="1"/>
</dbReference>
<feature type="domain" description="Methylmalonyl-CoA mutase alpha/beta chain catalytic" evidence="3">
    <location>
        <begin position="209"/>
        <end position="466"/>
    </location>
</feature>
<evidence type="ECO:0000259" key="3">
    <source>
        <dbReference type="Pfam" id="PF01642"/>
    </source>
</evidence>
<dbReference type="Proteomes" id="UP000732378">
    <property type="component" value="Unassembled WGS sequence"/>
</dbReference>
<dbReference type="SUPFAM" id="SSF51703">
    <property type="entry name" value="Cobalamin (vitamin B12)-dependent enzymes"/>
    <property type="match status" value="1"/>
</dbReference>
<evidence type="ECO:0000313" key="5">
    <source>
        <dbReference type="Proteomes" id="UP000732378"/>
    </source>
</evidence>
<reference evidence="4 5" key="1">
    <citation type="submission" date="2021-01" db="EMBL/GenBank/DDBJ databases">
        <title>Sequencing the genomes of 1000 actinobacteria strains.</title>
        <authorList>
            <person name="Klenk H.-P."/>
        </authorList>
    </citation>
    <scope>NUCLEOTIDE SEQUENCE [LARGE SCALE GENOMIC DNA]</scope>
    <source>
        <strain evidence="4 5">DSM 18239</strain>
    </source>
</reference>
<gene>
    <name evidence="4" type="ORF">JOE61_003086</name>
</gene>
<dbReference type="Gene3D" id="3.20.20.240">
    <property type="entry name" value="Methylmalonyl-CoA mutase"/>
    <property type="match status" value="1"/>
</dbReference>